<dbReference type="Proteomes" id="UP001597560">
    <property type="component" value="Unassembled WGS sequence"/>
</dbReference>
<dbReference type="RefSeq" id="WP_377609223.1">
    <property type="nucleotide sequence ID" value="NZ_JBHUPA010000002.1"/>
</dbReference>
<keyword evidence="2" id="KW-1185">Reference proteome</keyword>
<protein>
    <submittedName>
        <fullName evidence="1">Uncharacterized protein</fullName>
    </submittedName>
</protein>
<evidence type="ECO:0000313" key="2">
    <source>
        <dbReference type="Proteomes" id="UP001597560"/>
    </source>
</evidence>
<accession>A0ABW6AZ21</accession>
<comment type="caution">
    <text evidence="1">The sequence shown here is derived from an EMBL/GenBank/DDBJ whole genome shotgun (WGS) entry which is preliminary data.</text>
</comment>
<sequence length="135" mass="15522">MSKIEKISILDYGKAVTALKNTALDNYHVPFVKRVFAGIIFLEVYTDGKQYIFECDRNDHEVWLLHDIETKENSFYLSKPLALSLDYESLEAMLASDEFLDSLNDVKRDKGVMPIQEDSACVIKSIINQIKNQKQ</sequence>
<gene>
    <name evidence="1" type="ORF">ACFS6J_04410</name>
</gene>
<reference evidence="2" key="1">
    <citation type="journal article" date="2019" name="Int. J. Syst. Evol. Microbiol.">
        <title>The Global Catalogue of Microorganisms (GCM) 10K type strain sequencing project: providing services to taxonomists for standard genome sequencing and annotation.</title>
        <authorList>
            <consortium name="The Broad Institute Genomics Platform"/>
            <consortium name="The Broad Institute Genome Sequencing Center for Infectious Disease"/>
            <person name="Wu L."/>
            <person name="Ma J."/>
        </authorList>
    </citation>
    <scope>NUCLEOTIDE SEQUENCE [LARGE SCALE GENOMIC DNA]</scope>
    <source>
        <strain evidence="2">KCTC 23098</strain>
    </source>
</reference>
<name>A0ABW6AZ21_9SPHI</name>
<organism evidence="1 2">
    <name type="scientific">Olivibacter jilunii</name>
    <dbReference type="NCBI Taxonomy" id="985016"/>
    <lineage>
        <taxon>Bacteria</taxon>
        <taxon>Pseudomonadati</taxon>
        <taxon>Bacteroidota</taxon>
        <taxon>Sphingobacteriia</taxon>
        <taxon>Sphingobacteriales</taxon>
        <taxon>Sphingobacteriaceae</taxon>
        <taxon>Olivibacter</taxon>
    </lineage>
</organism>
<evidence type="ECO:0000313" key="1">
    <source>
        <dbReference type="EMBL" id="MFD2961015.1"/>
    </source>
</evidence>
<proteinExistence type="predicted"/>
<dbReference type="EMBL" id="JBHUPA010000002">
    <property type="protein sequence ID" value="MFD2961015.1"/>
    <property type="molecule type" value="Genomic_DNA"/>
</dbReference>